<dbReference type="Proteomes" id="UP000326060">
    <property type="component" value="Unassembled WGS sequence"/>
</dbReference>
<dbReference type="Pfam" id="PF13173">
    <property type="entry name" value="AAA_14"/>
    <property type="match status" value="1"/>
</dbReference>
<dbReference type="PANTHER" id="PTHR43566:SF2">
    <property type="entry name" value="DUF4143 DOMAIN-CONTAINING PROTEIN"/>
    <property type="match status" value="1"/>
</dbReference>
<name>A0A5M9ZCH0_9BIFI</name>
<dbReference type="AlphaFoldDB" id="A0A5M9ZCH0"/>
<dbReference type="RefSeq" id="WP_150394073.1">
    <property type="nucleotide sequence ID" value="NZ_RZJP01000002.1"/>
</dbReference>
<comment type="caution">
    <text evidence="3">The sequence shown here is derived from an EMBL/GenBank/DDBJ whole genome shotgun (WGS) entry which is preliminary data.</text>
</comment>
<sequence length="392" mass="44646">MIPRTITNELSAMLSWFPVVSITGPRQSGKSTLIRNVLPDYEYVNLEDKTTRASATDDPVGFIRSRGDKLIIDEAQYAPDLFSQIQVEADARGTMGQYVLSGSQNFLMEKRIGQSLAGRVGMLRLLPLSYTEARQSDPDLTVDEFMFRGGYPHLYDVPMPTGIYFRDYTATYISRDVAEYLDVRNVTDFNVFLRLCAENAGSLLNLSGLARDAGIAFNTAKEWLSILEKSFIVFRLQPYSTNTRKRLVKTPKLYFHDSGLLNYLLGFRSSDELLDSPKRGDVFENLVVVETAKRYLNHNKEGNLRFYRDTAQAEIDLMDVTQRSAPRLIEIKSGMTPRSDFFKHLTKVGEELNVPVDRRTIIYRGTESFNSANGRYISIEDYLRDEPEIVIP</sequence>
<dbReference type="GO" id="GO:0005524">
    <property type="term" value="F:ATP binding"/>
    <property type="evidence" value="ECO:0007669"/>
    <property type="project" value="UniProtKB-KW"/>
</dbReference>
<feature type="domain" description="DUF4143" evidence="2">
    <location>
        <begin position="175"/>
        <end position="334"/>
    </location>
</feature>
<accession>A0A5M9ZCH0</accession>
<dbReference type="PANTHER" id="PTHR43566">
    <property type="entry name" value="CONSERVED PROTEIN"/>
    <property type="match status" value="1"/>
</dbReference>
<dbReference type="EMBL" id="RZJP01000002">
    <property type="protein sequence ID" value="KAA8816391.1"/>
    <property type="molecule type" value="Genomic_DNA"/>
</dbReference>
<evidence type="ECO:0000313" key="4">
    <source>
        <dbReference type="Proteomes" id="UP000326060"/>
    </source>
</evidence>
<proteinExistence type="predicted"/>
<feature type="domain" description="AAA" evidence="1">
    <location>
        <begin position="18"/>
        <end position="132"/>
    </location>
</feature>
<evidence type="ECO:0000313" key="3">
    <source>
        <dbReference type="EMBL" id="KAA8816391.1"/>
    </source>
</evidence>
<evidence type="ECO:0000259" key="2">
    <source>
        <dbReference type="Pfam" id="PF13635"/>
    </source>
</evidence>
<protein>
    <submittedName>
        <fullName evidence="3">ATP-binding protein</fullName>
    </submittedName>
</protein>
<dbReference type="SUPFAM" id="SSF52540">
    <property type="entry name" value="P-loop containing nucleoside triphosphate hydrolases"/>
    <property type="match status" value="1"/>
</dbReference>
<keyword evidence="3" id="KW-0547">Nucleotide-binding</keyword>
<dbReference type="InterPro" id="IPR025420">
    <property type="entry name" value="DUF4143"/>
</dbReference>
<keyword evidence="3" id="KW-0067">ATP-binding</keyword>
<dbReference type="InterPro" id="IPR041682">
    <property type="entry name" value="AAA_14"/>
</dbReference>
<organism evidence="3 4">
    <name type="scientific">Bifidobacterium callitrichos</name>
    <dbReference type="NCBI Taxonomy" id="762209"/>
    <lineage>
        <taxon>Bacteria</taxon>
        <taxon>Bacillati</taxon>
        <taxon>Actinomycetota</taxon>
        <taxon>Actinomycetes</taxon>
        <taxon>Bifidobacteriales</taxon>
        <taxon>Bifidobacteriaceae</taxon>
        <taxon>Bifidobacterium</taxon>
    </lineage>
</organism>
<evidence type="ECO:0000259" key="1">
    <source>
        <dbReference type="Pfam" id="PF13173"/>
    </source>
</evidence>
<dbReference type="InterPro" id="IPR027417">
    <property type="entry name" value="P-loop_NTPase"/>
</dbReference>
<gene>
    <name evidence="3" type="ORF">EMB92_05625</name>
</gene>
<dbReference type="Pfam" id="PF13635">
    <property type="entry name" value="DUF4143"/>
    <property type="match status" value="1"/>
</dbReference>
<reference evidence="3 4" key="1">
    <citation type="journal article" date="2019" name="Syst. Appl. Microbiol.">
        <title>Characterization of Bifidobacterium species in feaces of the Egyptian fruit bat: Description of B. vespertilionis sp. nov. and B. rousetti sp. nov.</title>
        <authorList>
            <person name="Modesto M."/>
            <person name="Satti M."/>
            <person name="Watanabe K."/>
            <person name="Puglisi E."/>
            <person name="Morelli L."/>
            <person name="Huang C.-H."/>
            <person name="Liou J.-S."/>
            <person name="Miyashita M."/>
            <person name="Tamura T."/>
            <person name="Saito S."/>
            <person name="Mori K."/>
            <person name="Huang L."/>
            <person name="Sciavilla P."/>
            <person name="Sandri C."/>
            <person name="Spiezio C."/>
            <person name="Vitali F."/>
            <person name="Cavalieri D."/>
            <person name="Perpetuini G."/>
            <person name="Tofalo R."/>
            <person name="Bonetti A."/>
            <person name="Arita M."/>
            <person name="Mattarelli P."/>
        </authorList>
    </citation>
    <scope>NUCLEOTIDE SEQUENCE [LARGE SCALE GENOMIC DNA]</scope>
    <source>
        <strain evidence="3 4">RST27</strain>
    </source>
</reference>